<reference evidence="1 2" key="1">
    <citation type="submission" date="2019-08" db="EMBL/GenBank/DDBJ databases">
        <authorList>
            <person name="Alioto T."/>
            <person name="Alioto T."/>
            <person name="Gomez Garrido J."/>
        </authorList>
    </citation>
    <scope>NUCLEOTIDE SEQUENCE [LARGE SCALE GENOMIC DNA]</scope>
</reference>
<evidence type="ECO:0000313" key="1">
    <source>
        <dbReference type="EMBL" id="VVC35235.1"/>
    </source>
</evidence>
<keyword evidence="2" id="KW-1185">Reference proteome</keyword>
<dbReference type="Proteomes" id="UP000325440">
    <property type="component" value="Unassembled WGS sequence"/>
</dbReference>
<name>A0A5E4MY31_9HEMI</name>
<feature type="non-terminal residue" evidence="1">
    <location>
        <position position="73"/>
    </location>
</feature>
<organism evidence="1 2">
    <name type="scientific">Cinara cedri</name>
    <dbReference type="NCBI Taxonomy" id="506608"/>
    <lineage>
        <taxon>Eukaryota</taxon>
        <taxon>Metazoa</taxon>
        <taxon>Ecdysozoa</taxon>
        <taxon>Arthropoda</taxon>
        <taxon>Hexapoda</taxon>
        <taxon>Insecta</taxon>
        <taxon>Pterygota</taxon>
        <taxon>Neoptera</taxon>
        <taxon>Paraneoptera</taxon>
        <taxon>Hemiptera</taxon>
        <taxon>Sternorrhyncha</taxon>
        <taxon>Aphidomorpha</taxon>
        <taxon>Aphidoidea</taxon>
        <taxon>Aphididae</taxon>
        <taxon>Lachninae</taxon>
        <taxon>Cinara</taxon>
    </lineage>
</organism>
<feature type="non-terminal residue" evidence="1">
    <location>
        <position position="1"/>
    </location>
</feature>
<dbReference type="AlphaFoldDB" id="A0A5E4MY31"/>
<protein>
    <submittedName>
        <fullName evidence="1">Uncharacterized protein</fullName>
    </submittedName>
</protein>
<dbReference type="EMBL" id="CABPRJ010001144">
    <property type="protein sequence ID" value="VVC35235.1"/>
    <property type="molecule type" value="Genomic_DNA"/>
</dbReference>
<sequence>ITGPKQNLEKVVQEIKTLMEDFDNKQLRALEIQTANVHKKFARKENPVVKKTIGEVQCMQEHTSDTSGGTIIP</sequence>
<gene>
    <name evidence="1" type="ORF">CINCED_3A023874</name>
</gene>
<evidence type="ECO:0000313" key="2">
    <source>
        <dbReference type="Proteomes" id="UP000325440"/>
    </source>
</evidence>
<proteinExistence type="predicted"/>
<accession>A0A5E4MY31</accession>